<evidence type="ECO:0000256" key="2">
    <source>
        <dbReference type="ARBA" id="ARBA00012404"/>
    </source>
</evidence>
<dbReference type="EMBL" id="QMEY01000046">
    <property type="protein sequence ID" value="RBQ13799.1"/>
    <property type="molecule type" value="Genomic_DNA"/>
</dbReference>
<evidence type="ECO:0000256" key="3">
    <source>
        <dbReference type="ARBA" id="ARBA00022729"/>
    </source>
</evidence>
<reference evidence="7 8" key="1">
    <citation type="submission" date="2018-06" db="EMBL/GenBank/DDBJ databases">
        <title>Sphaerisporangium craniellae sp. nov., isolated from a marine sponge in the South China Sea.</title>
        <authorList>
            <person name="Li L."/>
        </authorList>
    </citation>
    <scope>NUCLEOTIDE SEQUENCE [LARGE SCALE GENOMIC DNA]</scope>
    <source>
        <strain evidence="7 8">LHW63015</strain>
    </source>
</reference>
<dbReference type="PROSITE" id="PS51168">
    <property type="entry name" value="CHORISMATE_MUT_2"/>
    <property type="match status" value="1"/>
</dbReference>
<dbReference type="InterPro" id="IPR008240">
    <property type="entry name" value="Chorismate_mutase_periplasmic"/>
</dbReference>
<dbReference type="SUPFAM" id="SSF48600">
    <property type="entry name" value="Chorismate mutase II"/>
    <property type="match status" value="1"/>
</dbReference>
<evidence type="ECO:0000256" key="1">
    <source>
        <dbReference type="ARBA" id="ARBA00004817"/>
    </source>
</evidence>
<dbReference type="Proteomes" id="UP000253303">
    <property type="component" value="Unassembled WGS sequence"/>
</dbReference>
<dbReference type="OrthoDB" id="3825510at2"/>
<keyword evidence="8" id="KW-1185">Reference proteome</keyword>
<comment type="caution">
    <text evidence="7">The sequence shown here is derived from an EMBL/GenBank/DDBJ whole genome shotgun (WGS) entry which is preliminary data.</text>
</comment>
<dbReference type="InterPro" id="IPR051331">
    <property type="entry name" value="Chorismate_mutase-related"/>
</dbReference>
<evidence type="ECO:0000256" key="4">
    <source>
        <dbReference type="ARBA" id="ARBA00023235"/>
    </source>
</evidence>
<dbReference type="PANTHER" id="PTHR38041">
    <property type="entry name" value="CHORISMATE MUTASE"/>
    <property type="match status" value="1"/>
</dbReference>
<dbReference type="RefSeq" id="WP_113986785.1">
    <property type="nucleotide sequence ID" value="NZ_QMEY01000046.1"/>
</dbReference>
<dbReference type="GO" id="GO:0004106">
    <property type="term" value="F:chorismate mutase activity"/>
    <property type="evidence" value="ECO:0007669"/>
    <property type="project" value="UniProtKB-EC"/>
</dbReference>
<protein>
    <recommendedName>
        <fullName evidence="2">chorismate mutase</fullName>
        <ecNumber evidence="2">5.4.99.5</ecNumber>
    </recommendedName>
</protein>
<organism evidence="7 8">
    <name type="scientific">Spongiactinospora rosea</name>
    <dbReference type="NCBI Taxonomy" id="2248750"/>
    <lineage>
        <taxon>Bacteria</taxon>
        <taxon>Bacillati</taxon>
        <taxon>Actinomycetota</taxon>
        <taxon>Actinomycetes</taxon>
        <taxon>Streptosporangiales</taxon>
        <taxon>Streptosporangiaceae</taxon>
        <taxon>Spongiactinospora</taxon>
    </lineage>
</organism>
<feature type="chain" id="PRO_5039693137" description="chorismate mutase" evidence="5">
    <location>
        <begin position="20"/>
        <end position="178"/>
    </location>
</feature>
<name>A0A366LK33_9ACTN</name>
<feature type="domain" description="Chorismate mutase" evidence="6">
    <location>
        <begin position="1"/>
        <end position="95"/>
    </location>
</feature>
<dbReference type="InterPro" id="IPR002701">
    <property type="entry name" value="CM_II_prokaryot"/>
</dbReference>
<keyword evidence="4 7" id="KW-0413">Isomerase</keyword>
<gene>
    <name evidence="7" type="primary">aroQ</name>
    <name evidence="7" type="ORF">DP939_43980</name>
</gene>
<dbReference type="EC" id="5.4.99.5" evidence="2"/>
<dbReference type="AlphaFoldDB" id="A0A366LK33"/>
<evidence type="ECO:0000256" key="5">
    <source>
        <dbReference type="SAM" id="SignalP"/>
    </source>
</evidence>
<dbReference type="Gene3D" id="1.20.59.10">
    <property type="entry name" value="Chorismate mutase"/>
    <property type="match status" value="1"/>
</dbReference>
<dbReference type="PANTHER" id="PTHR38041:SF2">
    <property type="entry name" value="SECRETED CHORISMATE MUTASE"/>
    <property type="match status" value="1"/>
</dbReference>
<evidence type="ECO:0000313" key="8">
    <source>
        <dbReference type="Proteomes" id="UP000253303"/>
    </source>
</evidence>
<dbReference type="NCBIfam" id="TIGR01806">
    <property type="entry name" value="CM_mono2"/>
    <property type="match status" value="1"/>
</dbReference>
<sequence length="178" mass="19915">MRIMALALTLALMPGGSMGPLGELTDLMVRRIRAGDLVAAAKFGTPRPIDDPVRERQVLEDVRTRSVAMGLDPESAVRFFRAQIEANKAVQRGLYVRWTRHPDEVPDERPDLLTDVRRRLDGLTTEILVDLKETEQLRRSVVSCEVQAKLAERSAAVVHHLDEVHEDALARAMRAVCS</sequence>
<comment type="pathway">
    <text evidence="1">Metabolic intermediate biosynthesis; prephenate biosynthesis; prephenate from chorismate: step 1/1.</text>
</comment>
<evidence type="ECO:0000313" key="7">
    <source>
        <dbReference type="EMBL" id="RBQ13799.1"/>
    </source>
</evidence>
<dbReference type="InterPro" id="IPR036979">
    <property type="entry name" value="CM_dom_sf"/>
</dbReference>
<dbReference type="GO" id="GO:0009697">
    <property type="term" value="P:salicylic acid biosynthetic process"/>
    <property type="evidence" value="ECO:0007669"/>
    <property type="project" value="TreeGrafter"/>
</dbReference>
<feature type="signal peptide" evidence="5">
    <location>
        <begin position="1"/>
        <end position="19"/>
    </location>
</feature>
<dbReference type="Pfam" id="PF01817">
    <property type="entry name" value="CM_2"/>
    <property type="match status" value="1"/>
</dbReference>
<proteinExistence type="predicted"/>
<keyword evidence="3 5" id="KW-0732">Signal</keyword>
<accession>A0A366LK33</accession>
<dbReference type="UniPathway" id="UPA00120">
    <property type="reaction ID" value="UER00203"/>
</dbReference>
<dbReference type="SMART" id="SM00830">
    <property type="entry name" value="CM_2"/>
    <property type="match status" value="1"/>
</dbReference>
<dbReference type="GO" id="GO:0046417">
    <property type="term" value="P:chorismate metabolic process"/>
    <property type="evidence" value="ECO:0007669"/>
    <property type="project" value="InterPro"/>
</dbReference>
<evidence type="ECO:0000259" key="6">
    <source>
        <dbReference type="PROSITE" id="PS51168"/>
    </source>
</evidence>
<dbReference type="InterPro" id="IPR036263">
    <property type="entry name" value="Chorismate_II_sf"/>
</dbReference>